<name>A0A315ZAI5_SEDFL</name>
<keyword evidence="2" id="KW-1185">Reference proteome</keyword>
<protein>
    <recommendedName>
        <fullName evidence="3">Transglutaminase superfamily protein</fullName>
    </recommendedName>
</protein>
<reference evidence="1 2" key="1">
    <citation type="submission" date="2018-03" db="EMBL/GenBank/DDBJ databases">
        <title>Genomic Encyclopedia of Archaeal and Bacterial Type Strains, Phase II (KMG-II): from individual species to whole genera.</title>
        <authorList>
            <person name="Goeker M."/>
        </authorList>
    </citation>
    <scope>NUCLEOTIDE SEQUENCE [LARGE SCALE GENOMIC DNA]</scope>
    <source>
        <strain evidence="1 2">DSM 28229</strain>
    </source>
</reference>
<proteinExistence type="predicted"/>
<dbReference type="AlphaFoldDB" id="A0A315ZAI5"/>
<dbReference type="Proteomes" id="UP000245535">
    <property type="component" value="Unassembled WGS sequence"/>
</dbReference>
<evidence type="ECO:0000313" key="2">
    <source>
        <dbReference type="Proteomes" id="UP000245535"/>
    </source>
</evidence>
<gene>
    <name evidence="1" type="ORF">BC781_102139</name>
</gene>
<comment type="caution">
    <text evidence="1">The sequence shown here is derived from an EMBL/GenBank/DDBJ whole genome shotgun (WGS) entry which is preliminary data.</text>
</comment>
<dbReference type="EMBL" id="QGDO01000002">
    <property type="protein sequence ID" value="PWJ42595.1"/>
    <property type="molecule type" value="Genomic_DNA"/>
</dbReference>
<organism evidence="1 2">
    <name type="scientific">Sediminitomix flava</name>
    <dbReference type="NCBI Taxonomy" id="379075"/>
    <lineage>
        <taxon>Bacteria</taxon>
        <taxon>Pseudomonadati</taxon>
        <taxon>Bacteroidota</taxon>
        <taxon>Cytophagia</taxon>
        <taxon>Cytophagales</taxon>
        <taxon>Flammeovirgaceae</taxon>
        <taxon>Sediminitomix</taxon>
    </lineage>
</organism>
<evidence type="ECO:0008006" key="3">
    <source>
        <dbReference type="Google" id="ProtNLM"/>
    </source>
</evidence>
<evidence type="ECO:0000313" key="1">
    <source>
        <dbReference type="EMBL" id="PWJ42595.1"/>
    </source>
</evidence>
<accession>A0A315ZAI5</accession>
<sequence>MIFIVLNMALSTNAQEVFPRTATNSPLEHFVLNHPEQINTGENILYLGLAPSTSIRGSRIKVIENEIDSISDEFATWKSKKGEFRAIRKLFNQLHRTHLVHYNRESLFADMFETKEFGCLSGSLLFAHIFERNGIEYQLYSSDVHAFITVQTKEGKKLFLETTDPVNGFIYKKSQVERRMSKHLNANSTRGIRTISAPLPLEGEGLAEKVDIKELSALQYYNLAVSAIKSGEIEEGNMQSKKLNVFYKRGKTLKLNTILEAVKDNYQITFSTK</sequence>